<evidence type="ECO:0000313" key="3">
    <source>
        <dbReference type="Proteomes" id="UP000314294"/>
    </source>
</evidence>
<keyword evidence="3" id="KW-1185">Reference proteome</keyword>
<dbReference type="Proteomes" id="UP000314294">
    <property type="component" value="Unassembled WGS sequence"/>
</dbReference>
<accession>A0A4Z2HY70</accession>
<reference evidence="2 3" key="1">
    <citation type="submission" date="2019-03" db="EMBL/GenBank/DDBJ databases">
        <title>First draft genome of Liparis tanakae, snailfish: a comprehensive survey of snailfish specific genes.</title>
        <authorList>
            <person name="Kim W."/>
            <person name="Song I."/>
            <person name="Jeong J.-H."/>
            <person name="Kim D."/>
            <person name="Kim S."/>
            <person name="Ryu S."/>
            <person name="Song J.Y."/>
            <person name="Lee S.K."/>
        </authorList>
    </citation>
    <scope>NUCLEOTIDE SEQUENCE [LARGE SCALE GENOMIC DNA]</scope>
    <source>
        <tissue evidence="2">Muscle</tissue>
    </source>
</reference>
<protein>
    <submittedName>
        <fullName evidence="2">Uncharacterized protein</fullName>
    </submittedName>
</protein>
<sequence>MSRAFPCKIRLVPSPPEPRGAGPVWGSDPGHQRIENRSGCWGTVSVSVSVSSHVSPNAPKSEPAFWLKHGGVVALHAGQPGVLYGPHGDQQRTVVFGRARPTQGHRGGDGAPPLVGRRGGRGHALLGRSGGVEASGLRGRGLLGAAVADVAAGEPPQSSGVGRGGDGVGGGRVRVLVEVGRGRRLCSGLKCGVGPAPGLHAPQAVLGGIGWRRRWNLPIGHLGGHLRGRSRGVVGAHGDPLLLIGGGPVLYRQGHGHHIGVLEERRASA</sequence>
<organism evidence="2 3">
    <name type="scientific">Liparis tanakae</name>
    <name type="common">Tanaka's snailfish</name>
    <dbReference type="NCBI Taxonomy" id="230148"/>
    <lineage>
        <taxon>Eukaryota</taxon>
        <taxon>Metazoa</taxon>
        <taxon>Chordata</taxon>
        <taxon>Craniata</taxon>
        <taxon>Vertebrata</taxon>
        <taxon>Euteleostomi</taxon>
        <taxon>Actinopterygii</taxon>
        <taxon>Neopterygii</taxon>
        <taxon>Teleostei</taxon>
        <taxon>Neoteleostei</taxon>
        <taxon>Acanthomorphata</taxon>
        <taxon>Eupercaria</taxon>
        <taxon>Perciformes</taxon>
        <taxon>Cottioidei</taxon>
        <taxon>Cottales</taxon>
        <taxon>Liparidae</taxon>
        <taxon>Liparis</taxon>
    </lineage>
</organism>
<gene>
    <name evidence="2" type="ORF">EYF80_019837</name>
</gene>
<feature type="region of interest" description="Disordered" evidence="1">
    <location>
        <begin position="100"/>
        <end position="121"/>
    </location>
</feature>
<name>A0A4Z2HY70_9TELE</name>
<evidence type="ECO:0000256" key="1">
    <source>
        <dbReference type="SAM" id="MobiDB-lite"/>
    </source>
</evidence>
<proteinExistence type="predicted"/>
<dbReference type="EMBL" id="SRLO01000169">
    <property type="protein sequence ID" value="TNN69964.1"/>
    <property type="molecule type" value="Genomic_DNA"/>
</dbReference>
<dbReference type="AlphaFoldDB" id="A0A4Z2HY70"/>
<evidence type="ECO:0000313" key="2">
    <source>
        <dbReference type="EMBL" id="TNN69964.1"/>
    </source>
</evidence>
<comment type="caution">
    <text evidence="2">The sequence shown here is derived from an EMBL/GenBank/DDBJ whole genome shotgun (WGS) entry which is preliminary data.</text>
</comment>